<evidence type="ECO:0000256" key="1">
    <source>
        <dbReference type="ARBA" id="ARBA00004138"/>
    </source>
</evidence>
<evidence type="ECO:0000259" key="8">
    <source>
        <dbReference type="SMART" id="SM00429"/>
    </source>
</evidence>
<dbReference type="InterPro" id="IPR028994">
    <property type="entry name" value="Integrin_alpha_N"/>
</dbReference>
<feature type="domain" description="IPT/TIG" evidence="8">
    <location>
        <begin position="1919"/>
        <end position="2006"/>
    </location>
</feature>
<keyword evidence="5" id="KW-0969">Cilium</keyword>
<dbReference type="InterPro" id="IPR013517">
    <property type="entry name" value="FG-GAP"/>
</dbReference>
<dbReference type="InterPro" id="IPR014756">
    <property type="entry name" value="Ig_E-set"/>
</dbReference>
<gene>
    <name evidence="9" type="ORF">HDF16_004001</name>
</gene>
<dbReference type="InterPro" id="IPR024361">
    <property type="entry name" value="BACON"/>
</dbReference>
<dbReference type="Pfam" id="PF13517">
    <property type="entry name" value="FG-GAP_3"/>
    <property type="match status" value="1"/>
</dbReference>
<feature type="transmembrane region" description="Helical" evidence="7">
    <location>
        <begin position="2294"/>
        <end position="2314"/>
    </location>
</feature>
<keyword evidence="4" id="KW-0732">Signal</keyword>
<keyword evidence="3" id="KW-0963">Cytoplasm</keyword>
<dbReference type="SUPFAM" id="SSF81296">
    <property type="entry name" value="E set domains"/>
    <property type="match status" value="3"/>
</dbReference>
<evidence type="ECO:0000256" key="7">
    <source>
        <dbReference type="SAM" id="Phobius"/>
    </source>
</evidence>
<keyword evidence="7" id="KW-0472">Membrane</keyword>
<dbReference type="SUPFAM" id="SSF69318">
    <property type="entry name" value="Integrin alpha N-terminal domain"/>
    <property type="match status" value="1"/>
</dbReference>
<evidence type="ECO:0000256" key="4">
    <source>
        <dbReference type="ARBA" id="ARBA00022729"/>
    </source>
</evidence>
<dbReference type="InterPro" id="IPR002909">
    <property type="entry name" value="IPT_dom"/>
</dbReference>
<reference evidence="9 10" key="1">
    <citation type="submission" date="2020-08" db="EMBL/GenBank/DDBJ databases">
        <title>Genomic Encyclopedia of Type Strains, Phase IV (KMG-V): Genome sequencing to study the core and pangenomes of soil and plant-associated prokaryotes.</title>
        <authorList>
            <person name="Whitman W."/>
        </authorList>
    </citation>
    <scope>NUCLEOTIDE SEQUENCE [LARGE SCALE GENOMIC DNA]</scope>
    <source>
        <strain evidence="9 10">M8UP14</strain>
    </source>
</reference>
<dbReference type="NCBIfam" id="NF012200">
    <property type="entry name" value="choice_anch_D"/>
    <property type="match status" value="1"/>
</dbReference>
<accession>A0A7W7ZGF9</accession>
<dbReference type="SMART" id="SM00429">
    <property type="entry name" value="IPT"/>
    <property type="match status" value="3"/>
</dbReference>
<feature type="transmembrane region" description="Helical" evidence="7">
    <location>
        <begin position="2326"/>
        <end position="2347"/>
    </location>
</feature>
<evidence type="ECO:0000256" key="5">
    <source>
        <dbReference type="ARBA" id="ARBA00023069"/>
    </source>
</evidence>
<protein>
    <recommendedName>
        <fullName evidence="8">IPT/TIG domain-containing protein</fullName>
    </recommendedName>
</protein>
<keyword evidence="10" id="KW-1185">Reference proteome</keyword>
<evidence type="ECO:0000256" key="2">
    <source>
        <dbReference type="ARBA" id="ARBA00004496"/>
    </source>
</evidence>
<evidence type="ECO:0000313" key="9">
    <source>
        <dbReference type="EMBL" id="MBB5059278.1"/>
    </source>
</evidence>
<feature type="domain" description="IPT/TIG" evidence="8">
    <location>
        <begin position="2014"/>
        <end position="2099"/>
    </location>
</feature>
<dbReference type="Proteomes" id="UP000540989">
    <property type="component" value="Unassembled WGS sequence"/>
</dbReference>
<dbReference type="RefSeq" id="WP_184220444.1">
    <property type="nucleotide sequence ID" value="NZ_JACHIP010000005.1"/>
</dbReference>
<dbReference type="InterPro" id="IPR053879">
    <property type="entry name" value="HYDIN_VesB_CFA65-like_Ig"/>
</dbReference>
<feature type="domain" description="IPT/TIG" evidence="8">
    <location>
        <begin position="1824"/>
        <end position="1911"/>
    </location>
</feature>
<name>A0A7W7ZGF9_9BACT</name>
<dbReference type="Gene3D" id="2.60.40.10">
    <property type="entry name" value="Immunoglobulins"/>
    <property type="match status" value="7"/>
</dbReference>
<dbReference type="InterPro" id="IPR013783">
    <property type="entry name" value="Ig-like_fold"/>
</dbReference>
<comment type="caution">
    <text evidence="9">The sequence shown here is derived from an EMBL/GenBank/DDBJ whole genome shotgun (WGS) entry which is preliminary data.</text>
</comment>
<keyword evidence="7" id="KW-0812">Transmembrane</keyword>
<dbReference type="Pfam" id="PF22544">
    <property type="entry name" value="HYDIN_VesB_CFA65-like_Ig"/>
    <property type="match status" value="1"/>
</dbReference>
<dbReference type="Pfam" id="PF01345">
    <property type="entry name" value="DUF11"/>
    <property type="match status" value="1"/>
</dbReference>
<dbReference type="CDD" id="cd00603">
    <property type="entry name" value="IPT_PCSR"/>
    <property type="match status" value="1"/>
</dbReference>
<dbReference type="InterPro" id="IPR006626">
    <property type="entry name" value="PbH1"/>
</dbReference>
<evidence type="ECO:0000256" key="6">
    <source>
        <dbReference type="ARBA" id="ARBA00023273"/>
    </source>
</evidence>
<dbReference type="EMBL" id="JACHIP010000005">
    <property type="protein sequence ID" value="MBB5059278.1"/>
    <property type="molecule type" value="Genomic_DNA"/>
</dbReference>
<keyword evidence="7" id="KW-1133">Transmembrane helix</keyword>
<sequence>MPLNVYCAEPQSSKPGHRSISLTASLSGFIWTIAASLMLCLTANAFGQQEATVRRRVPGGCATSRSGGQSLARVQQRGATPLNLCEGQLLGNGLGASSNGDPVALASADFDEDGVPDLVSGFASGKGGSLTIHRGNIQALWPYGAAILNGPPRPFFPDARSFTLPERPDFVVTGDFDADGHLDIVTAQRGSTALYFLRGSGHGTLLSAKRIDISGNILALIAGEVNRADGLADIIVSVDTASGPRALVYESPKGAIKAEPEIFKLPHSATALALGRFDGGPMNGLAIGAGDQLIIVHGRDRRLSSGASERSTVAPAMLTQQALPYTVSAIVSGDFTGTGPALAALGSDQRVHILEGPLSQKLLSDAAASEPNYVPTMQVSGVGESAEAHTIGGTLTPGVAAKIAVLRKAGRSGTTTWTERSTVDLPSGFSQRVPQLLAGRVAGSLQENILAPDSGNNQVHVLATASSVQRSSVLTAQAARSVIPARAPMQLLASLQADSAPAALLPMRLGRHGLNGLVMLQAGKVSPVLMPQDVPPENTFTVTNTLDAPKTSAPAGSLRYAMNLVEQLSGTNGGGSYEIDFNIRTTDPGYDAATGTFLIQPLSENVPGSLDYFALPPINATVTIDGYTQPGASPNTLANGDNAKILIRIDGSKATTGGGSGFVPFDDTGSVFRGFDFTGWANPAYSSSGSSGSVASGADGIEANGVGDFIEGNFFGTDATGKVAAPNRVGVFADNGPLFGAAPGNIIGGTTPQARNIFSGNSNSGVLVLSIAYEAQVQGNFIGLDATGKSIVPGTLDPSRSNFFDGIGLNGPTVTIGGTLPGAANFIAGNLTNVDINDLTNGGAAMNSNVQGNYIGTDVSGTVALSSQGNGVFIEHSVSSMTIGGTVNAARNIISGNMIGVSVYDNSFLNTVQGNYIGTDVTGTKAVPNVNQGFISGSTGSTETAAGNTQIGGLVPGAGNVISGNTSDGINISGVSLPPGSQTYAGNTIQGNFIGSTADGTTALPNGGAGINLAASATSNMIGGSEPGSTNLISYNSGSGVVINPGTPNGSIGTGNQTIANVINANDGAGVRVTTGTGNRISQNSIYGNQSLGIDIDASGPATIAHCNTPNSGANNLQNFPVLTAGTGSLFVSATATDPNGNTSEFSKAVAATKTGNLLTLLGSFDSTASTKFNLEFFSSPTADSSGYGQGQTYLGSATVTTDANCNATISDPIDVTQADVSVTLTQPYALVAGPDMGFYAYSGTVTNNGAATAHNVVFTDTLPSRLTVSSAYCNVASCQSPITTTLGACTVSGQKITCNLGTMAPGATAVVSIPVQTLTSGAVANTATVAATEVDPNPANNTATTSGSAVYPSPFLDHLDPAAVLVGSSDLALTIYGEQLLSSSTVSFNGTALPVKGFLDNQVCGGPFQPQICAALQVVVPAALLTSASTPAVTVTNPDPGEGGGSNFPSSLNLTVAASCTYSVFSSLDGDNIGADGPVLIAPTASVSTNVASCPWTATSSLPWVSILDNPSADGSGTVDINIAANTGTASRTGSVVVAGTTITFTQDGGSSCPNTLDSSSVTSPAAGGTGTAKVTTGDSCASFITPYADWITIPKNSGLLVGSGNAPYIVAANHGAPRTGTVAIGGSTLTVNQQSPTCYFTLDSNSALFPVSGGTGAIAVTASSPSCKWTATSSNSAQLAVTAGASGTGNGVVNYSLPVNAAGPISPTLTIGTTDGYSIFTANQASAFTCTFAISPTPRSVSSLGTTDFFTITASFNFCKWTAASNDPSELTINQNSSGTGTDAVFYSVGRNTSNASRVLTITAGCQTFTINQDAPLVSNPVPAITSLLPATVVAGSGTTTLTVTGSNFVNGAVVNFNGTARTTTFVSATQVTAAIPAADVATAGTFPVTVTSPTPGGGLSNSANFTVTAAQTNNPVPTVTALQPTSVTAGAGATTLTIAGTNFVTGSVVNFNGTAKATTYVSATQVKAALLATDVATAGTFPVTVTNPAPGGGVSNSVNFTVTAATVNNSAPAVTALQPTSVTAGAGATTLTIAGTNFISGSVVNFNGVAKTTAFVSATQLTAALLATDVVTAGTFPVTVTNPTPGGGTSNSLNFVVNAVVTPTPQLSFSPTSLTFPSTSPTTASTAQTVTLTNSGTATLTITGISITGTNASTFTQTNTCGTTLAAEATCSASVIFTPSGTGSFTASLAVADDAGGSPQTVTLSGTGSAEPSFTVSSANGSQTIAAGGSAQYSLTVNAQNGTFPGSVTLSASGVPQGFTASFTPATLSPGSGSATSVLTIQTATSTVSQAGFMAGGRLAIAILPLMAIFIAMRKRRSALIRFALMALATIGVATVLTGCGGGFGAGATAKTYNITITGTSGETTQSTTVQLIVK</sequence>
<evidence type="ECO:0000313" key="10">
    <source>
        <dbReference type="Proteomes" id="UP000540989"/>
    </source>
</evidence>
<dbReference type="SMART" id="SM00710">
    <property type="entry name" value="PbH1"/>
    <property type="match status" value="7"/>
</dbReference>
<dbReference type="InterPro" id="IPR001434">
    <property type="entry name" value="OmcB-like_DUF11"/>
</dbReference>
<organism evidence="9 10">
    <name type="scientific">Granulicella aggregans</name>
    <dbReference type="NCBI Taxonomy" id="474949"/>
    <lineage>
        <taxon>Bacteria</taxon>
        <taxon>Pseudomonadati</taxon>
        <taxon>Acidobacteriota</taxon>
        <taxon>Terriglobia</taxon>
        <taxon>Terriglobales</taxon>
        <taxon>Acidobacteriaceae</taxon>
        <taxon>Granulicella</taxon>
    </lineage>
</organism>
<evidence type="ECO:0000256" key="3">
    <source>
        <dbReference type="ARBA" id="ARBA00022490"/>
    </source>
</evidence>
<dbReference type="InterPro" id="IPR012334">
    <property type="entry name" value="Pectin_lyas_fold"/>
</dbReference>
<dbReference type="Gene3D" id="2.160.20.10">
    <property type="entry name" value="Single-stranded right-handed beta-helix, Pectin lyase-like"/>
    <property type="match status" value="1"/>
</dbReference>
<dbReference type="Pfam" id="PF13004">
    <property type="entry name" value="BACON"/>
    <property type="match status" value="1"/>
</dbReference>
<comment type="subcellular location">
    <subcellularLocation>
        <location evidence="1">Cell projection</location>
        <location evidence="1">Cilium</location>
    </subcellularLocation>
    <subcellularLocation>
        <location evidence="2">Cytoplasm</location>
    </subcellularLocation>
</comment>
<proteinExistence type="predicted"/>
<dbReference type="GO" id="GO:0005737">
    <property type="term" value="C:cytoplasm"/>
    <property type="evidence" value="ECO:0007669"/>
    <property type="project" value="UniProtKB-SubCell"/>
</dbReference>
<keyword evidence="6" id="KW-0966">Cell projection</keyword>